<dbReference type="PANTHER" id="PTHR35271">
    <property type="entry name" value="ABC TRANSPORTER, SUBSTRATE-BINDING LIPOPROTEIN-RELATED"/>
    <property type="match status" value="1"/>
</dbReference>
<organism evidence="2 3">
    <name type="scientific">Natronospira proteinivora</name>
    <dbReference type="NCBI Taxonomy" id="1807133"/>
    <lineage>
        <taxon>Bacteria</taxon>
        <taxon>Pseudomonadati</taxon>
        <taxon>Pseudomonadota</taxon>
        <taxon>Gammaproteobacteria</taxon>
        <taxon>Natronospirales</taxon>
        <taxon>Natronospiraceae</taxon>
        <taxon>Natronospira</taxon>
    </lineage>
</organism>
<sequence length="329" mass="36483">MNQGRTTNGQGQEAITGPPFVAWFTGLVSLVCLIMPLAHAEDDARLIHLMLSSEGGHYRAFESGFIEAADESLLERLRVHTGTQNFPDPESKGDNAYWVAVGMKALHWNLSEHEEAILATMVPALSLNRLLEAHPDRHISGLYIDQPPLRHLHLISQVLPEATRVGIITAPDESALRAMFDEEAEKSDLLLIHHQASDRDSLITSVRTFSREADVLLLPPSHITQDARNLRALLLQSFRGNLPVFSYSPGLVSAGSLMAAHTIPRRLGEETAEKLMALRGSTGQDWPDPVYPAHFEISTNREVGRSLNVRIPPRETLFQSLQELDSPDH</sequence>
<dbReference type="Pfam" id="PF04392">
    <property type="entry name" value="ABC_sub_bind"/>
    <property type="match status" value="1"/>
</dbReference>
<accession>A0ABT1G8Q2</accession>
<dbReference type="PANTHER" id="PTHR35271:SF1">
    <property type="entry name" value="ABC TRANSPORTER, SUBSTRATE-BINDING LIPOPROTEIN"/>
    <property type="match status" value="1"/>
</dbReference>
<evidence type="ECO:0000313" key="2">
    <source>
        <dbReference type="EMBL" id="MCP1726683.1"/>
    </source>
</evidence>
<proteinExistence type="predicted"/>
<name>A0ABT1G8Q2_9GAMM</name>
<gene>
    <name evidence="2" type="ORF">J2T60_000648</name>
</gene>
<evidence type="ECO:0000313" key="3">
    <source>
        <dbReference type="Proteomes" id="UP001523550"/>
    </source>
</evidence>
<comment type="caution">
    <text evidence="2">The sequence shown here is derived from an EMBL/GenBank/DDBJ whole genome shotgun (WGS) entry which is preliminary data.</text>
</comment>
<evidence type="ECO:0000256" key="1">
    <source>
        <dbReference type="SAM" id="Phobius"/>
    </source>
</evidence>
<keyword evidence="1" id="KW-0812">Transmembrane</keyword>
<dbReference type="InterPro" id="IPR007487">
    <property type="entry name" value="ABC_transpt-TYRBP-like"/>
</dbReference>
<reference evidence="2 3" key="1">
    <citation type="submission" date="2022-03" db="EMBL/GenBank/DDBJ databases">
        <title>Genomic Encyclopedia of Type Strains, Phase III (KMG-III): the genomes of soil and plant-associated and newly described type strains.</title>
        <authorList>
            <person name="Whitman W."/>
        </authorList>
    </citation>
    <scope>NUCLEOTIDE SEQUENCE [LARGE SCALE GENOMIC DNA]</scope>
    <source>
        <strain evidence="2 3">BSker1</strain>
    </source>
</reference>
<feature type="transmembrane region" description="Helical" evidence="1">
    <location>
        <begin position="20"/>
        <end position="40"/>
    </location>
</feature>
<evidence type="ECO:0008006" key="4">
    <source>
        <dbReference type="Google" id="ProtNLM"/>
    </source>
</evidence>
<keyword evidence="1" id="KW-1133">Transmembrane helix</keyword>
<keyword evidence="1" id="KW-0472">Membrane</keyword>
<dbReference type="EMBL" id="JALJYF010000001">
    <property type="protein sequence ID" value="MCP1726683.1"/>
    <property type="molecule type" value="Genomic_DNA"/>
</dbReference>
<dbReference type="Gene3D" id="3.40.50.2300">
    <property type="match status" value="1"/>
</dbReference>
<dbReference type="RefSeq" id="WP_253445370.1">
    <property type="nucleotide sequence ID" value="NZ_JALJYF010000001.1"/>
</dbReference>
<dbReference type="Proteomes" id="UP001523550">
    <property type="component" value="Unassembled WGS sequence"/>
</dbReference>
<keyword evidence="3" id="KW-1185">Reference proteome</keyword>
<protein>
    <recommendedName>
        <fullName evidence="4">ABC transporter substrate binding protein</fullName>
    </recommendedName>
</protein>